<dbReference type="EMBL" id="CP003179">
    <property type="protein sequence ID" value="AEW06803.1"/>
    <property type="molecule type" value="Genomic_DNA"/>
</dbReference>
<feature type="transmembrane region" description="Helical" evidence="2">
    <location>
        <begin position="376"/>
        <end position="392"/>
    </location>
</feature>
<feature type="transmembrane region" description="Helical" evidence="2">
    <location>
        <begin position="121"/>
        <end position="141"/>
    </location>
</feature>
<dbReference type="KEGG" id="sap:Sulac_3358"/>
<feature type="transmembrane region" description="Helical" evidence="2">
    <location>
        <begin position="148"/>
        <end position="170"/>
    </location>
</feature>
<feature type="region of interest" description="Disordered" evidence="1">
    <location>
        <begin position="428"/>
        <end position="447"/>
    </location>
</feature>
<evidence type="ECO:0000313" key="4">
    <source>
        <dbReference type="Proteomes" id="UP000005439"/>
    </source>
</evidence>
<evidence type="ECO:0000313" key="3">
    <source>
        <dbReference type="EMBL" id="AEW06803.1"/>
    </source>
</evidence>
<dbReference type="AlphaFoldDB" id="G8TTP4"/>
<feature type="transmembrane region" description="Helical" evidence="2">
    <location>
        <begin position="326"/>
        <end position="348"/>
    </location>
</feature>
<dbReference type="STRING" id="679936.Sulac_3358"/>
<keyword evidence="2" id="KW-1133">Transmembrane helix</keyword>
<feature type="transmembrane region" description="Helical" evidence="2">
    <location>
        <begin position="226"/>
        <end position="244"/>
    </location>
</feature>
<keyword evidence="4" id="KW-1185">Reference proteome</keyword>
<feature type="transmembrane region" description="Helical" evidence="2">
    <location>
        <begin position="12"/>
        <end position="31"/>
    </location>
</feature>
<gene>
    <name evidence="3" type="ordered locus">Sulac_3358</name>
</gene>
<keyword evidence="2" id="KW-0472">Membrane</keyword>
<reference evidence="4" key="1">
    <citation type="submission" date="2011-12" db="EMBL/GenBank/DDBJ databases">
        <title>The complete genome of chromosome of Sulfobacillus acidophilus DSM 10332.</title>
        <authorList>
            <person name="Lucas S."/>
            <person name="Han J."/>
            <person name="Lapidus A."/>
            <person name="Bruce D."/>
            <person name="Goodwin L."/>
            <person name="Pitluck S."/>
            <person name="Peters L."/>
            <person name="Kyrpides N."/>
            <person name="Mavromatis K."/>
            <person name="Ivanova N."/>
            <person name="Mikhailova N."/>
            <person name="Chertkov O."/>
            <person name="Saunders E."/>
            <person name="Detter J.C."/>
            <person name="Tapia R."/>
            <person name="Han C."/>
            <person name="Land M."/>
            <person name="Hauser L."/>
            <person name="Markowitz V."/>
            <person name="Cheng J.-F."/>
            <person name="Hugenholtz P."/>
            <person name="Woyke T."/>
            <person name="Wu D."/>
            <person name="Pukall R."/>
            <person name="Gehrich-Schroeter G."/>
            <person name="Schneider S."/>
            <person name="Klenk H.-P."/>
            <person name="Eisen J.A."/>
        </authorList>
    </citation>
    <scope>NUCLEOTIDE SEQUENCE [LARGE SCALE GENOMIC DNA]</scope>
    <source>
        <strain evidence="4">ATCC 700253 / DSM 10332 / NAL</strain>
    </source>
</reference>
<name>G8TTP4_SULAD</name>
<dbReference type="HOGENOM" id="CLU_034656_0_0_9"/>
<feature type="transmembrane region" description="Helical" evidence="2">
    <location>
        <begin position="190"/>
        <end position="214"/>
    </location>
</feature>
<protein>
    <recommendedName>
        <fullName evidence="5">Cytochrome C oxidase subunit I</fullName>
    </recommendedName>
</protein>
<evidence type="ECO:0000256" key="1">
    <source>
        <dbReference type="SAM" id="MobiDB-lite"/>
    </source>
</evidence>
<reference evidence="3 4" key="2">
    <citation type="journal article" date="2012" name="Stand. Genomic Sci.">
        <title>Complete genome sequence of the moderately thermophilic mineral-sulfide-oxidizing firmicute Sulfobacillus acidophilus type strain (NAL(T)).</title>
        <authorList>
            <person name="Anderson I."/>
            <person name="Chertkov O."/>
            <person name="Chen A."/>
            <person name="Saunders E."/>
            <person name="Lapidus A."/>
            <person name="Nolan M."/>
            <person name="Lucas S."/>
            <person name="Hammon N."/>
            <person name="Deshpande S."/>
            <person name="Cheng J.F."/>
            <person name="Han C."/>
            <person name="Tapia R."/>
            <person name="Goodwin L.A."/>
            <person name="Pitluck S."/>
            <person name="Liolios K."/>
            <person name="Pagani I."/>
            <person name="Ivanova N."/>
            <person name="Mikhailova N."/>
            <person name="Pati A."/>
            <person name="Palaniappan K."/>
            <person name="Land M."/>
            <person name="Pan C."/>
            <person name="Rohde M."/>
            <person name="Pukall R."/>
            <person name="Goker M."/>
            <person name="Detter J.C."/>
            <person name="Woyke T."/>
            <person name="Bristow J."/>
            <person name="Eisen J.A."/>
            <person name="Markowitz V."/>
            <person name="Hugenholtz P."/>
            <person name="Kyrpides N.C."/>
            <person name="Klenk H.P."/>
            <person name="Mavromatis K."/>
        </authorList>
    </citation>
    <scope>NUCLEOTIDE SEQUENCE [LARGE SCALE GENOMIC DNA]</scope>
    <source>
        <strain evidence="4">ATCC 700253 / DSM 10332 / NAL</strain>
    </source>
</reference>
<sequence length="447" mass="48747">MYGVKVSRWSVPYFIAALGSLVLAELLWVTGISDPLAGLATGWVLVAVHLTTIGWMTILMLGALQQFVPVLTTQELASQALTGWTLALILGGLAFLLVGFLSLPSGVLFGTMWTLPTGGTLIVLGVILALVNLGMTLGRAWPWAFHEWLIAGGLFFLLLTVSLGLTFAIGFQSPGALGPVVGPAVFGQGLVAHVIGGIVGWLTLTALGVSYKLLAMFTLAPEHRGFWGWAVLGLTGFGVLLAWIAQWGPWSWLNQLGWTLGWLGLAMFLVDMVRLYRDRKRRQMELNARNARWALATLGIALILTAIVGILHQWHQWAAAMVLLWLYGWLGGLGLTQLYKILPFLTWIERYGKKMGRQRTPRVQDLVRESRDEPAYVVYFVAVVVAAVGLALRREWLFQVGMLGTLLATLDIARALWHVRHGQEPDLGMAEGSPAVPAVKNGGGSKR</sequence>
<organism evidence="3 4">
    <name type="scientific">Sulfobacillus acidophilus (strain ATCC 700253 / DSM 10332 / NAL)</name>
    <dbReference type="NCBI Taxonomy" id="679936"/>
    <lineage>
        <taxon>Bacteria</taxon>
        <taxon>Bacillati</taxon>
        <taxon>Bacillota</taxon>
        <taxon>Clostridia</taxon>
        <taxon>Eubacteriales</taxon>
        <taxon>Clostridiales Family XVII. Incertae Sedis</taxon>
        <taxon>Sulfobacillus</taxon>
    </lineage>
</organism>
<accession>G8TTP4</accession>
<feature type="transmembrane region" description="Helical" evidence="2">
    <location>
        <begin position="256"/>
        <end position="273"/>
    </location>
</feature>
<dbReference type="PATRIC" id="fig|679936.5.peg.3477"/>
<feature type="transmembrane region" description="Helical" evidence="2">
    <location>
        <begin position="76"/>
        <end position="101"/>
    </location>
</feature>
<feature type="transmembrane region" description="Helical" evidence="2">
    <location>
        <begin position="293"/>
        <end position="314"/>
    </location>
</feature>
<keyword evidence="2" id="KW-0812">Transmembrane</keyword>
<feature type="transmembrane region" description="Helical" evidence="2">
    <location>
        <begin position="43"/>
        <end position="64"/>
    </location>
</feature>
<dbReference type="Proteomes" id="UP000005439">
    <property type="component" value="Chromosome"/>
</dbReference>
<evidence type="ECO:0000256" key="2">
    <source>
        <dbReference type="SAM" id="Phobius"/>
    </source>
</evidence>
<proteinExistence type="predicted"/>
<evidence type="ECO:0008006" key="5">
    <source>
        <dbReference type="Google" id="ProtNLM"/>
    </source>
</evidence>